<feature type="transmembrane region" description="Helical" evidence="7">
    <location>
        <begin position="134"/>
        <end position="154"/>
    </location>
</feature>
<dbReference type="InterPro" id="IPR050189">
    <property type="entry name" value="MFS_Efflux_Transporters"/>
</dbReference>
<evidence type="ECO:0000256" key="7">
    <source>
        <dbReference type="SAM" id="Phobius"/>
    </source>
</evidence>
<name>A0AAP9MHC7_CLOIN</name>
<evidence type="ECO:0000313" key="9">
    <source>
        <dbReference type="EMBL" id="QJA03647.1"/>
    </source>
</evidence>
<evidence type="ECO:0000256" key="3">
    <source>
        <dbReference type="ARBA" id="ARBA00022475"/>
    </source>
</evidence>
<evidence type="ECO:0000256" key="1">
    <source>
        <dbReference type="ARBA" id="ARBA00004651"/>
    </source>
</evidence>
<sequence length="383" mass="41400">MKNKLIIFILTLGVFSIINTEMGIIGILPLISTHYGITITDAGLLVSLFALVVAFAGPTMPLLFSRMNRKKAMITVLGMFTICNIIAAFAPNFMVALVARVLPAFFHPIYVSLALTVAGSSVKEKEAPKAVSKVLMGVSAGMVLGVPIVSFIANSTSLKVGMLFFAIVNAIALVTTFLFIPTQSVSERLTYGEQLKCLKFPITWISILGVVFLNGSIFGVYSYLAEILGTVTKMSENTISIVLLVHGLANIAGNMIGGKELSRRPLRFVRHFPILLGIVYIVLFFMGELTIPMVILTFIWGVLAGAAGNINQYWITSVTFDSPEFGNGLFLAATNLGTTIGTTMCGLFITSVGINYAIFGGMLLLVLSFLLILLRIVKYRQIS</sequence>
<protein>
    <submittedName>
        <fullName evidence="9">MFS transporter</fullName>
    </submittedName>
</protein>
<feature type="transmembrane region" description="Helical" evidence="7">
    <location>
        <begin position="293"/>
        <end position="316"/>
    </location>
</feature>
<dbReference type="GO" id="GO:0005886">
    <property type="term" value="C:plasma membrane"/>
    <property type="evidence" value="ECO:0007669"/>
    <property type="project" value="UniProtKB-SubCell"/>
</dbReference>
<feature type="transmembrane region" description="Helical" evidence="7">
    <location>
        <begin position="43"/>
        <end position="64"/>
    </location>
</feature>
<dbReference type="RefSeq" id="WP_002609891.1">
    <property type="nucleotide sequence ID" value="NZ_BAAACC010000010.1"/>
</dbReference>
<dbReference type="Gene3D" id="1.20.1250.20">
    <property type="entry name" value="MFS general substrate transporter like domains"/>
    <property type="match status" value="2"/>
</dbReference>
<evidence type="ECO:0000313" key="10">
    <source>
        <dbReference type="Proteomes" id="UP000503330"/>
    </source>
</evidence>
<feature type="transmembrane region" description="Helical" evidence="7">
    <location>
        <begin position="328"/>
        <end position="350"/>
    </location>
</feature>
<dbReference type="SUPFAM" id="SSF103473">
    <property type="entry name" value="MFS general substrate transporter"/>
    <property type="match status" value="1"/>
</dbReference>
<dbReference type="GO" id="GO:0022857">
    <property type="term" value="F:transmembrane transporter activity"/>
    <property type="evidence" value="ECO:0007669"/>
    <property type="project" value="InterPro"/>
</dbReference>
<gene>
    <name evidence="9" type="ORF">G4D54_14965</name>
</gene>
<evidence type="ECO:0000256" key="5">
    <source>
        <dbReference type="ARBA" id="ARBA00022989"/>
    </source>
</evidence>
<feature type="transmembrane region" description="Helical" evidence="7">
    <location>
        <begin position="268"/>
        <end position="287"/>
    </location>
</feature>
<keyword evidence="4 7" id="KW-0812">Transmembrane</keyword>
<dbReference type="InterPro" id="IPR036259">
    <property type="entry name" value="MFS_trans_sf"/>
</dbReference>
<evidence type="ECO:0000259" key="8">
    <source>
        <dbReference type="PROSITE" id="PS50850"/>
    </source>
</evidence>
<keyword evidence="2" id="KW-0813">Transport</keyword>
<feature type="transmembrane region" description="Helical" evidence="7">
    <location>
        <begin position="201"/>
        <end position="225"/>
    </location>
</feature>
<comment type="subcellular location">
    <subcellularLocation>
        <location evidence="1">Cell membrane</location>
        <topology evidence="1">Multi-pass membrane protein</topology>
    </subcellularLocation>
</comment>
<feature type="transmembrane region" description="Helical" evidence="7">
    <location>
        <begin position="76"/>
        <end position="99"/>
    </location>
</feature>
<dbReference type="EMBL" id="CP048838">
    <property type="protein sequence ID" value="QJA03647.1"/>
    <property type="molecule type" value="Genomic_DNA"/>
</dbReference>
<organism evidence="9 10">
    <name type="scientific">Clostridium innocuum</name>
    <dbReference type="NCBI Taxonomy" id="1522"/>
    <lineage>
        <taxon>Bacteria</taxon>
        <taxon>Bacillati</taxon>
        <taxon>Bacillota</taxon>
        <taxon>Clostridia</taxon>
        <taxon>Eubacteriales</taxon>
        <taxon>Clostridiaceae</taxon>
        <taxon>Clostridium</taxon>
    </lineage>
</organism>
<evidence type="ECO:0000256" key="6">
    <source>
        <dbReference type="ARBA" id="ARBA00023136"/>
    </source>
</evidence>
<keyword evidence="5 7" id="KW-1133">Transmembrane helix</keyword>
<dbReference type="GeneID" id="61926864"/>
<feature type="transmembrane region" description="Helical" evidence="7">
    <location>
        <begin position="7"/>
        <end position="31"/>
    </location>
</feature>
<feature type="transmembrane region" description="Helical" evidence="7">
    <location>
        <begin position="160"/>
        <end position="180"/>
    </location>
</feature>
<proteinExistence type="predicted"/>
<feature type="domain" description="Major facilitator superfamily (MFS) profile" evidence="8">
    <location>
        <begin position="6"/>
        <end position="378"/>
    </location>
</feature>
<keyword evidence="3" id="KW-1003">Cell membrane</keyword>
<dbReference type="PROSITE" id="PS50850">
    <property type="entry name" value="MFS"/>
    <property type="match status" value="1"/>
</dbReference>
<feature type="transmembrane region" description="Helical" evidence="7">
    <location>
        <begin position="356"/>
        <end position="377"/>
    </location>
</feature>
<reference evidence="9 10" key="1">
    <citation type="submission" date="2020-02" db="EMBL/GenBank/DDBJ databases">
        <authorList>
            <person name="Kociolek L.K."/>
            <person name="Ozer E.A."/>
        </authorList>
    </citation>
    <scope>NUCLEOTIDE SEQUENCE [LARGE SCALE GENOMIC DNA]</scope>
    <source>
        <strain evidence="9 10">ATCC 14501</strain>
    </source>
</reference>
<dbReference type="CDD" id="cd17324">
    <property type="entry name" value="MFS_NepI_like"/>
    <property type="match status" value="1"/>
</dbReference>
<dbReference type="PANTHER" id="PTHR43124:SF3">
    <property type="entry name" value="CHLORAMPHENICOL EFFLUX PUMP RV0191"/>
    <property type="match status" value="1"/>
</dbReference>
<evidence type="ECO:0000256" key="2">
    <source>
        <dbReference type="ARBA" id="ARBA00022448"/>
    </source>
</evidence>
<dbReference type="PANTHER" id="PTHR43124">
    <property type="entry name" value="PURINE EFFLUX PUMP PBUE"/>
    <property type="match status" value="1"/>
</dbReference>
<keyword evidence="6 7" id="KW-0472">Membrane</keyword>
<dbReference type="AlphaFoldDB" id="A0AAP9MHC7"/>
<dbReference type="Proteomes" id="UP000503330">
    <property type="component" value="Chromosome"/>
</dbReference>
<evidence type="ECO:0000256" key="4">
    <source>
        <dbReference type="ARBA" id="ARBA00022692"/>
    </source>
</evidence>
<dbReference type="InterPro" id="IPR011701">
    <property type="entry name" value="MFS"/>
</dbReference>
<dbReference type="Pfam" id="PF07690">
    <property type="entry name" value="MFS_1"/>
    <property type="match status" value="1"/>
</dbReference>
<accession>A0AAP9MHC7</accession>
<dbReference type="InterPro" id="IPR020846">
    <property type="entry name" value="MFS_dom"/>
</dbReference>